<protein>
    <submittedName>
        <fullName evidence="1">Uncharacterized protein</fullName>
    </submittedName>
</protein>
<evidence type="ECO:0000313" key="1">
    <source>
        <dbReference type="EMBL" id="MBS4198163.1"/>
    </source>
</evidence>
<keyword evidence="2" id="KW-1185">Reference proteome</keyword>
<dbReference type="InterPro" id="IPR036705">
    <property type="entry name" value="Ribosyl_crysJ1_sf"/>
</dbReference>
<reference evidence="1 2" key="1">
    <citation type="submission" date="2021-05" db="EMBL/GenBank/DDBJ databases">
        <title>Novel Bacillus species.</title>
        <authorList>
            <person name="Liu G."/>
        </authorList>
    </citation>
    <scope>NUCLEOTIDE SEQUENCE [LARGE SCALE GENOMIC DNA]</scope>
    <source>
        <strain evidence="1 2">FJAT-49732</strain>
    </source>
</reference>
<sequence>MKYTVDFKIALIVEVNHDGDSDKTVTFSGDIHGAYSGIGNIPEDSSINDELMMFLSKLLMI</sequence>
<dbReference type="AlphaFoldDB" id="A0A942TJC9"/>
<evidence type="ECO:0000313" key="2">
    <source>
        <dbReference type="Proteomes" id="UP000682713"/>
    </source>
</evidence>
<dbReference type="SUPFAM" id="SSF101478">
    <property type="entry name" value="ADP-ribosylglycohydrolase"/>
    <property type="match status" value="1"/>
</dbReference>
<organism evidence="1 2">
    <name type="scientific">Lederbergia citrisecunda</name>
    <dbReference type="NCBI Taxonomy" id="2833583"/>
    <lineage>
        <taxon>Bacteria</taxon>
        <taxon>Bacillati</taxon>
        <taxon>Bacillota</taxon>
        <taxon>Bacilli</taxon>
        <taxon>Bacillales</taxon>
        <taxon>Bacillaceae</taxon>
        <taxon>Lederbergia</taxon>
    </lineage>
</organism>
<dbReference type="Proteomes" id="UP000682713">
    <property type="component" value="Unassembled WGS sequence"/>
</dbReference>
<accession>A0A942TJC9</accession>
<dbReference type="Gene3D" id="1.10.4080.10">
    <property type="entry name" value="ADP-ribosylation/Crystallin J1"/>
    <property type="match status" value="1"/>
</dbReference>
<dbReference type="EMBL" id="JAGYPJ010000001">
    <property type="protein sequence ID" value="MBS4198163.1"/>
    <property type="molecule type" value="Genomic_DNA"/>
</dbReference>
<comment type="caution">
    <text evidence="1">The sequence shown here is derived from an EMBL/GenBank/DDBJ whole genome shotgun (WGS) entry which is preliminary data.</text>
</comment>
<gene>
    <name evidence="1" type="ORF">KHA93_00630</name>
</gene>
<name>A0A942TJC9_9BACI</name>
<proteinExistence type="predicted"/>